<dbReference type="OrthoDB" id="5540378at2759"/>
<feature type="non-terminal residue" evidence="1">
    <location>
        <position position="444"/>
    </location>
</feature>
<dbReference type="EMBL" id="JAABOA010006078">
    <property type="protein sequence ID" value="KAF9570755.1"/>
    <property type="molecule type" value="Genomic_DNA"/>
</dbReference>
<organism evidence="1 2">
    <name type="scientific">Lunasporangiospora selenospora</name>
    <dbReference type="NCBI Taxonomy" id="979761"/>
    <lineage>
        <taxon>Eukaryota</taxon>
        <taxon>Fungi</taxon>
        <taxon>Fungi incertae sedis</taxon>
        <taxon>Mucoromycota</taxon>
        <taxon>Mortierellomycotina</taxon>
        <taxon>Mortierellomycetes</taxon>
        <taxon>Mortierellales</taxon>
        <taxon>Mortierellaceae</taxon>
        <taxon>Lunasporangiospora</taxon>
    </lineage>
</organism>
<gene>
    <name evidence="1" type="ORF">BGW38_008710</name>
</gene>
<dbReference type="Proteomes" id="UP000780801">
    <property type="component" value="Unassembled WGS sequence"/>
</dbReference>
<feature type="non-terminal residue" evidence="1">
    <location>
        <position position="1"/>
    </location>
</feature>
<evidence type="ECO:0000313" key="1">
    <source>
        <dbReference type="EMBL" id="KAF9570755.1"/>
    </source>
</evidence>
<protein>
    <submittedName>
        <fullName evidence="1">Uncharacterized protein</fullName>
    </submittedName>
</protein>
<name>A0A9P6K9E8_9FUNG</name>
<dbReference type="AlphaFoldDB" id="A0A9P6K9E8"/>
<keyword evidence="2" id="KW-1185">Reference proteome</keyword>
<comment type="caution">
    <text evidence="1">The sequence shown here is derived from an EMBL/GenBank/DDBJ whole genome shotgun (WGS) entry which is preliminary data.</text>
</comment>
<sequence>IGAKASFSNPIPISLSVPFIGIAGGLDSVDIVDVGLEHLSLQPGPNALQAEVGLHFNNADSAQSKVATFVGELVGGQLGNTPEAITLHNLRIGASPSDYFDLFSKIDISIPSKDIINKPNIDYIMSKAGLSLDGAANNLLNNLKIGAISADLNKAPVIELGTSISVSNFSLNAAVNIGYFGIDLALDSHSLARVDVPSITISTANNQLTLAVKASVTIQDTPEIQTDIANLFNYFMSNTTTAPVNSLVISRPLLGVSTSDNIRTFSLIQYPLALPELLAKARAYLNQVLAGAGGFNMNNIALSGLVVDLNNPSIIAIQGALQVKNLTLPADISINYVGVSLGLDSTPFADLTIPSLSLTSANNALSVSFQANLDVKQGQALNTQIVKLVAPPTNVVIYEPVFGADKNRLFRILSQIKFNIPIAPYLKKIGDLLNGALNGGAGSN</sequence>
<evidence type="ECO:0000313" key="2">
    <source>
        <dbReference type="Proteomes" id="UP000780801"/>
    </source>
</evidence>
<accession>A0A9P6K9E8</accession>
<proteinExistence type="predicted"/>
<reference evidence="1" key="1">
    <citation type="journal article" date="2020" name="Fungal Divers.">
        <title>Resolving the Mortierellaceae phylogeny through synthesis of multi-gene phylogenetics and phylogenomics.</title>
        <authorList>
            <person name="Vandepol N."/>
            <person name="Liber J."/>
            <person name="Desiro A."/>
            <person name="Na H."/>
            <person name="Kennedy M."/>
            <person name="Barry K."/>
            <person name="Grigoriev I.V."/>
            <person name="Miller A.N."/>
            <person name="O'Donnell K."/>
            <person name="Stajich J.E."/>
            <person name="Bonito G."/>
        </authorList>
    </citation>
    <scope>NUCLEOTIDE SEQUENCE</scope>
    <source>
        <strain evidence="1">KOD1015</strain>
    </source>
</reference>